<protein>
    <submittedName>
        <fullName evidence="2">Uncharacterized protein</fullName>
    </submittedName>
</protein>
<dbReference type="Proteomes" id="UP000053573">
    <property type="component" value="Unassembled WGS sequence"/>
</dbReference>
<dbReference type="AlphaFoldDB" id="A0A0H1BCJ2"/>
<dbReference type="STRING" id="2060906.A0A0H1BCJ2"/>
<dbReference type="OrthoDB" id="4176536at2759"/>
<proteinExistence type="predicted"/>
<dbReference type="EMBL" id="LDEV01002528">
    <property type="protein sequence ID" value="KLJ08762.1"/>
    <property type="molecule type" value="Genomic_DNA"/>
</dbReference>
<keyword evidence="3" id="KW-1185">Reference proteome</keyword>
<gene>
    <name evidence="2" type="ORF">EMPG_15805</name>
</gene>
<feature type="region of interest" description="Disordered" evidence="1">
    <location>
        <begin position="67"/>
        <end position="121"/>
    </location>
</feature>
<evidence type="ECO:0000256" key="1">
    <source>
        <dbReference type="SAM" id="MobiDB-lite"/>
    </source>
</evidence>
<name>A0A0H1BCJ2_9EURO</name>
<evidence type="ECO:0000313" key="3">
    <source>
        <dbReference type="Proteomes" id="UP000053573"/>
    </source>
</evidence>
<organism evidence="2 3">
    <name type="scientific">Blastomyces silverae</name>
    <dbReference type="NCBI Taxonomy" id="2060906"/>
    <lineage>
        <taxon>Eukaryota</taxon>
        <taxon>Fungi</taxon>
        <taxon>Dikarya</taxon>
        <taxon>Ascomycota</taxon>
        <taxon>Pezizomycotina</taxon>
        <taxon>Eurotiomycetes</taxon>
        <taxon>Eurotiomycetidae</taxon>
        <taxon>Onygenales</taxon>
        <taxon>Ajellomycetaceae</taxon>
        <taxon>Blastomyces</taxon>
    </lineage>
</organism>
<feature type="non-terminal residue" evidence="2">
    <location>
        <position position="121"/>
    </location>
</feature>
<sequence>MLNNLSSALRAVVRLKPAGGEFVLAASRANPRLSLIARHLDQRLPLPALNTPFSTERSVSVEPDDLEYKPLQRTPPLLHHKNTPAAVTPPTSNRKDPAAKMSSQAPHSTLLIPGPIEFDDA</sequence>
<evidence type="ECO:0000313" key="2">
    <source>
        <dbReference type="EMBL" id="KLJ08762.1"/>
    </source>
</evidence>
<accession>A0A0H1BCJ2</accession>
<reference evidence="3" key="1">
    <citation type="journal article" date="2015" name="PLoS Genet.">
        <title>The dynamic genome and transcriptome of the human fungal pathogen Blastomyces and close relative Emmonsia.</title>
        <authorList>
            <person name="Munoz J.F."/>
            <person name="Gauthier G.M."/>
            <person name="Desjardins C.A."/>
            <person name="Gallo J.E."/>
            <person name="Holder J."/>
            <person name="Sullivan T.D."/>
            <person name="Marty A.J."/>
            <person name="Carmen J.C."/>
            <person name="Chen Z."/>
            <person name="Ding L."/>
            <person name="Gujja S."/>
            <person name="Magrini V."/>
            <person name="Misas E."/>
            <person name="Mitreva M."/>
            <person name="Priest M."/>
            <person name="Saif S."/>
            <person name="Whiston E.A."/>
            <person name="Young S."/>
            <person name="Zeng Q."/>
            <person name="Goldman W.E."/>
            <person name="Mardis E.R."/>
            <person name="Taylor J.W."/>
            <person name="McEwen J.G."/>
            <person name="Clay O.K."/>
            <person name="Klein B.S."/>
            <person name="Cuomo C.A."/>
        </authorList>
    </citation>
    <scope>NUCLEOTIDE SEQUENCE [LARGE SCALE GENOMIC DNA]</scope>
    <source>
        <strain evidence="3">UAMH 139</strain>
    </source>
</reference>
<comment type="caution">
    <text evidence="2">The sequence shown here is derived from an EMBL/GenBank/DDBJ whole genome shotgun (WGS) entry which is preliminary data.</text>
</comment>